<sequence length="1481" mass="166434">MPPVFSSSGDGALLSLALLVAATLMADGAAAQKQRAAEKVPVLNIAVILGRTRYISERDIRALWSKEDPIDVNVVTLLVNETDPKSIINHICDLMSGTKIHGVVFGDGTDQEAIAQILDFISSQTLIPILGIHGGSSMIMADKDVKSTFFQFGASIQQEALLMLNIMEEYDWHIFSIVTSKFPGYQEFINVLKTTVDNSFVGWDLQNIIVLDAVEEDSRSQIMLKKVQSPVVLLYCSKDEAVYILQEARSLGLTGFGYIWIVPSLTTGNPEIMPEDFPSGMISVSYDDWDYPLEARIRDGLGIITSAAAAMLEEYGDIPEARTSCYGQMEKMEKTKKLYMMNVTWEGRDLSFTEDGYQDNPKLVVIVLNKEREWEKMGKLDNGSLTVKYPVWPRFNSFGDAELDDNHLSIVTLEEKPFVIVEDVERLTGTCMRNSVPCRKHIKDNTTEAGGTYIKKCCKGFCIDILKKIAKYVKFTYDLYLVTNGKHGKKINNVWNGMVGEVVYKKAVMAVGSLTINEERSEVIDFSVPFVETGISVMVSRSNGTVSPSAFLEPFSASVWVMMFVMLLLVTAMAVFMFEYVSPLGFNRNLAQGKDPHGPSFTMGKAVWLLWGLVFNNSVPVQNPKGTTSKFIVSVWAFFAVIFLASYTANLAAFMIQEEFVDQVTGLSDNKFQNPYAYSPPFRFGTVPNGSTERNIRKNYPEMHQYMVKYHQTGVQDALVSLKSGKLDAFIYDAAVLNYMAGRDEGCKLVTIGSGYIFATTGYGIALQKGSFWKRQVDLAILAIIGDGEMEELEAQWLTGICHNEKNEVMSSQLDVDNMAGVFYMLATAMGLSLITFVSEHLFYWRLRYCFTGVCNGRPGLLFSISRGIWSCIHGVHIDMKKKTDLDFSPQDKMLKLIKSAKHMTNMSNLGGSHMNSPKHEFMHSAGPMIMDMMAEKGNFIYADNRSYAPKDMIYGDNSDLQSYIANRHKDHLNNYIFQGGHHPLTLNDANPNTVEVAVNANSVQTNAKPPRTLWKKSVDTLRSVPPGPSPMPDMLMPDPRMSMKSQRYLPEETAHSDISDCSSRAASYKDPENNKHMKPKDNLKKRTVTSKYPRDCSEVELSYLKSKQVSSGTNQAGRGGEKIYTIDSDLSLHSDPIHYRESCGLAADELEYPEIFSDHSDNYRKCEQPIIHLNSSPLHHTDSDLVPEPTYAKHYNLKEKNLSLSPHESIDRYKQTHCRSCLSKVTATSATRSPYNRCEACLHTANLYDINEDQLLADPLGSPTLHHQQQQQTDEMFGLYWPQTDGPHVQKRNRLRLSRQHSFDNIMLEKPKDVDLGRPARSVSLKEKDRFATSDTHYANLFNMRPYSGRLFGTTSKSMMFNHNLEESKRSKSLYPTHGSENPFLSYSLRDDSSSRLGHGRIPPTKTRNDANNLRSSVKSTTSYCSRDGRIANDMYNKEHVMPYSANKTSAYPGQRGALNSTQFNNRRVYKKIPSLESDV</sequence>
<evidence type="ECO:0000256" key="12">
    <source>
        <dbReference type="ARBA" id="ARBA00023136"/>
    </source>
</evidence>
<comment type="catalytic activity">
    <reaction evidence="21">
        <text>Na(+)(in) = Na(+)(out)</text>
        <dbReference type="Rhea" id="RHEA:34963"/>
        <dbReference type="ChEBI" id="CHEBI:29101"/>
    </reaction>
</comment>
<evidence type="ECO:0000256" key="2">
    <source>
        <dbReference type="ARBA" id="ARBA00022475"/>
    </source>
</evidence>
<keyword evidence="31" id="KW-1185">Reference proteome</keyword>
<keyword evidence="4" id="KW-0479">Metal-binding</keyword>
<comment type="function">
    <text evidence="26">Receptor for glutamate that functions as a ligand-gated ion channel in the central nervous system and plays an important role in excitatory synaptic transmission. L-glutamate acts as an excitatory neurotransmitter at many synapses in the central nervous system.</text>
</comment>
<keyword evidence="9 26" id="KW-1133">Transmembrane helix</keyword>
<dbReference type="Ensembl" id="ENSTRUT00000079589.1">
    <property type="protein sequence ID" value="ENSTRUP00000071666.1"/>
    <property type="gene ID" value="ENSTRUG00000011038.3"/>
</dbReference>
<evidence type="ECO:0000256" key="22">
    <source>
        <dbReference type="ARBA" id="ARBA00036634"/>
    </source>
</evidence>
<feature type="domain" description="Ionotropic glutamate receptor C-terminal" evidence="28">
    <location>
        <begin position="433"/>
        <end position="800"/>
    </location>
</feature>
<feature type="domain" description="Ionotropic glutamate receptor L-glutamate and glycine-binding" evidence="29">
    <location>
        <begin position="441"/>
        <end position="504"/>
    </location>
</feature>
<organism evidence="30 31">
    <name type="scientific">Takifugu rubripes</name>
    <name type="common">Japanese pufferfish</name>
    <name type="synonym">Fugu rubripes</name>
    <dbReference type="NCBI Taxonomy" id="31033"/>
    <lineage>
        <taxon>Eukaryota</taxon>
        <taxon>Metazoa</taxon>
        <taxon>Chordata</taxon>
        <taxon>Craniata</taxon>
        <taxon>Vertebrata</taxon>
        <taxon>Euteleostomi</taxon>
        <taxon>Actinopterygii</taxon>
        <taxon>Neopterygii</taxon>
        <taxon>Teleostei</taxon>
        <taxon>Neoteleostei</taxon>
        <taxon>Acanthomorphata</taxon>
        <taxon>Eupercaria</taxon>
        <taxon>Tetraodontiformes</taxon>
        <taxon>Tetradontoidea</taxon>
        <taxon>Tetraodontidae</taxon>
        <taxon>Takifugu</taxon>
    </lineage>
</organism>
<dbReference type="GO" id="GO:0045211">
    <property type="term" value="C:postsynaptic membrane"/>
    <property type="evidence" value="ECO:0007669"/>
    <property type="project" value="UniProtKB-SubCell"/>
</dbReference>
<keyword evidence="15" id="KW-0325">Glycoprotein</keyword>
<comment type="catalytic activity">
    <reaction evidence="20">
        <text>K(+)(in) = K(+)(out)</text>
        <dbReference type="Rhea" id="RHEA:29463"/>
        <dbReference type="ChEBI" id="CHEBI:29103"/>
    </reaction>
</comment>
<gene>
    <name evidence="30" type="primary">grin2aa</name>
</gene>
<dbReference type="SMART" id="SM00079">
    <property type="entry name" value="PBPe"/>
    <property type="match status" value="1"/>
</dbReference>
<dbReference type="SMART" id="SM00918">
    <property type="entry name" value="Lig_chan-Glu_bd"/>
    <property type="match status" value="1"/>
</dbReference>
<dbReference type="Gene3D" id="3.40.190.10">
    <property type="entry name" value="Periplasmic binding protein-like II"/>
    <property type="match status" value="3"/>
</dbReference>
<keyword evidence="11 26" id="KW-0406">Ion transport</keyword>
<evidence type="ECO:0000256" key="14">
    <source>
        <dbReference type="ARBA" id="ARBA00023170"/>
    </source>
</evidence>
<reference evidence="30 31" key="1">
    <citation type="journal article" date="2011" name="Genome Biol. Evol.">
        <title>Integration of the genetic map and genome assembly of fugu facilitates insights into distinct features of genome evolution in teleosts and mammals.</title>
        <authorList>
            <person name="Kai W."/>
            <person name="Kikuchi K."/>
            <person name="Tohari S."/>
            <person name="Chew A.K."/>
            <person name="Tay A."/>
            <person name="Fujiwara A."/>
            <person name="Hosoya S."/>
            <person name="Suetake H."/>
            <person name="Naruse K."/>
            <person name="Brenner S."/>
            <person name="Suzuki Y."/>
            <person name="Venkatesh B."/>
        </authorList>
    </citation>
    <scope>NUCLEOTIDE SEQUENCE [LARGE SCALE GENOMIC DNA]</scope>
</reference>
<comment type="subcellular location">
    <subcellularLocation>
        <location evidence="19 26">Postsynaptic cell membrane</location>
        <topology evidence="19 26">Multi-pass membrane protein</topology>
    </subcellularLocation>
</comment>
<dbReference type="FunFam" id="3.40.190.10:FF:000007">
    <property type="entry name" value="Putative glutamate receptor ionotropic NMDA 2B"/>
    <property type="match status" value="1"/>
</dbReference>
<evidence type="ECO:0000259" key="29">
    <source>
        <dbReference type="SMART" id="SM00918"/>
    </source>
</evidence>
<dbReference type="FunFam" id="3.40.50.2300:FF:000312">
    <property type="entry name" value="Glutamate ionotropic receptor NMDA type subunit 2B"/>
    <property type="match status" value="1"/>
</dbReference>
<evidence type="ECO:0000256" key="26">
    <source>
        <dbReference type="RuleBase" id="RU367118"/>
    </source>
</evidence>
<dbReference type="GeneTree" id="ENSGT00940000156222"/>
<dbReference type="InterPro" id="IPR019594">
    <property type="entry name" value="Glu/Gly-bd"/>
</dbReference>
<feature type="site" description="Interaction with the cone snail toxin Con-ikot-ikot" evidence="24">
    <location>
        <position position="697"/>
    </location>
</feature>
<feature type="binding site" evidence="23">
    <location>
        <position position="691"/>
    </location>
    <ligand>
        <name>L-glutamate</name>
        <dbReference type="ChEBI" id="CHEBI:29985"/>
    </ligand>
</feature>
<evidence type="ECO:0000256" key="15">
    <source>
        <dbReference type="ARBA" id="ARBA00023180"/>
    </source>
</evidence>
<dbReference type="InterPro" id="IPR001508">
    <property type="entry name" value="Iono_Glu_rcpt_met"/>
</dbReference>
<evidence type="ECO:0000256" key="18">
    <source>
        <dbReference type="ARBA" id="ARBA00023303"/>
    </source>
</evidence>
<proteinExistence type="inferred from homology"/>
<keyword evidence="3 26" id="KW-0812">Transmembrane</keyword>
<keyword evidence="1 26" id="KW-0813">Transport</keyword>
<evidence type="ECO:0000256" key="6">
    <source>
        <dbReference type="ARBA" id="ARBA00022833"/>
    </source>
</evidence>
<evidence type="ECO:0000256" key="8">
    <source>
        <dbReference type="ARBA" id="ARBA00022842"/>
    </source>
</evidence>
<evidence type="ECO:0000256" key="25">
    <source>
        <dbReference type="PIRSR" id="PIRSR601508-3"/>
    </source>
</evidence>
<feature type="compositionally biased region" description="Basic and acidic residues" evidence="27">
    <location>
        <begin position="1068"/>
        <end position="1085"/>
    </location>
</feature>
<dbReference type="Pfam" id="PF01094">
    <property type="entry name" value="ANF_receptor"/>
    <property type="match status" value="1"/>
</dbReference>
<keyword evidence="7" id="KW-0106">Calcium</keyword>
<dbReference type="InterPro" id="IPR001828">
    <property type="entry name" value="ANF_lig-bd_rcpt"/>
</dbReference>
<dbReference type="Proteomes" id="UP000005226">
    <property type="component" value="Chromosome 5"/>
</dbReference>
<evidence type="ECO:0000259" key="28">
    <source>
        <dbReference type="SMART" id="SM00079"/>
    </source>
</evidence>
<name>A0A674NEM4_TAKRU</name>
<reference evidence="30" key="3">
    <citation type="submission" date="2025-09" db="UniProtKB">
        <authorList>
            <consortium name="Ensembl"/>
        </authorList>
    </citation>
    <scope>IDENTIFICATION</scope>
</reference>
<evidence type="ECO:0000256" key="3">
    <source>
        <dbReference type="ARBA" id="ARBA00022692"/>
    </source>
</evidence>
<keyword evidence="10 26" id="KW-0770">Synapse</keyword>
<keyword evidence="17 26" id="KW-1071">Ligand-gated ion channel</keyword>
<dbReference type="InterPro" id="IPR001320">
    <property type="entry name" value="Iontro_rcpt_C"/>
</dbReference>
<keyword evidence="14 26" id="KW-0675">Receptor</keyword>
<comment type="catalytic activity">
    <reaction evidence="22">
        <text>Ca(2+)(in) = Ca(2+)(out)</text>
        <dbReference type="Rhea" id="RHEA:29671"/>
        <dbReference type="ChEBI" id="CHEBI:29108"/>
    </reaction>
</comment>
<keyword evidence="2 26" id="KW-1003">Cell membrane</keyword>
<dbReference type="InterPro" id="IPR015683">
    <property type="entry name" value="Ionotropic_Glu_rcpt"/>
</dbReference>
<keyword evidence="8" id="KW-0460">Magnesium</keyword>
<evidence type="ECO:0000256" key="10">
    <source>
        <dbReference type="ARBA" id="ARBA00023018"/>
    </source>
</evidence>
<dbReference type="PANTHER" id="PTHR18966">
    <property type="entry name" value="IONOTROPIC GLUTAMATE RECEPTOR"/>
    <property type="match status" value="1"/>
</dbReference>
<keyword evidence="18 26" id="KW-0407">Ion channel</keyword>
<feature type="disulfide bond" evidence="25">
    <location>
        <begin position="747"/>
        <end position="802"/>
    </location>
</feature>
<feature type="binding site" evidence="23">
    <location>
        <position position="733"/>
    </location>
    <ligand>
        <name>L-glutamate</name>
        <dbReference type="ChEBI" id="CHEBI:29985"/>
    </ligand>
</feature>
<dbReference type="GO" id="GO:0004972">
    <property type="term" value="F:NMDA glutamate receptor activity"/>
    <property type="evidence" value="ECO:0007669"/>
    <property type="project" value="UniProtKB-ARBA"/>
</dbReference>
<evidence type="ECO:0000256" key="16">
    <source>
        <dbReference type="ARBA" id="ARBA00023257"/>
    </source>
</evidence>
<feature type="transmembrane region" description="Helical" evidence="26">
    <location>
        <begin position="631"/>
        <end position="653"/>
    </location>
</feature>
<dbReference type="PRINTS" id="PR00177">
    <property type="entry name" value="NMDARECEPTOR"/>
</dbReference>
<accession>A0A674NEM4</accession>
<evidence type="ECO:0000256" key="9">
    <source>
        <dbReference type="ARBA" id="ARBA00022989"/>
    </source>
</evidence>
<dbReference type="GO" id="GO:0017146">
    <property type="term" value="C:NMDA selective glutamate receptor complex"/>
    <property type="evidence" value="ECO:0007669"/>
    <property type="project" value="UniProtKB-ARBA"/>
</dbReference>
<evidence type="ECO:0000256" key="24">
    <source>
        <dbReference type="PIRSR" id="PIRSR601508-2"/>
    </source>
</evidence>
<feature type="site" description="Crucial to convey clamshell closure to channel opening" evidence="24">
    <location>
        <position position="664"/>
    </location>
</feature>
<dbReference type="FunFam" id="3.40.50.2300:FF:000020">
    <property type="entry name" value="Glutamate receptor ionotropic, NMDA 2B, putative"/>
    <property type="match status" value="1"/>
</dbReference>
<evidence type="ECO:0000256" key="11">
    <source>
        <dbReference type="ARBA" id="ARBA00023065"/>
    </source>
</evidence>
<dbReference type="Pfam" id="PF00060">
    <property type="entry name" value="Lig_chan"/>
    <property type="match status" value="1"/>
</dbReference>
<evidence type="ECO:0000256" key="27">
    <source>
        <dbReference type="SAM" id="MobiDB-lite"/>
    </source>
</evidence>
<feature type="region of interest" description="Disordered" evidence="27">
    <location>
        <begin position="1387"/>
        <end position="1414"/>
    </location>
</feature>
<evidence type="ECO:0000256" key="4">
    <source>
        <dbReference type="ARBA" id="ARBA00022723"/>
    </source>
</evidence>
<evidence type="ECO:0000313" key="31">
    <source>
        <dbReference type="Proteomes" id="UP000005226"/>
    </source>
</evidence>
<feature type="binding site" evidence="23">
    <location>
        <position position="520"/>
    </location>
    <ligand>
        <name>L-glutamate</name>
        <dbReference type="ChEBI" id="CHEBI:29985"/>
    </ligand>
</feature>
<dbReference type="CDD" id="cd13718">
    <property type="entry name" value="PBP2_iGluR_NMDA_Nr2"/>
    <property type="match status" value="1"/>
</dbReference>
<dbReference type="CDD" id="cd06378">
    <property type="entry name" value="PBP1_iGluR_NMDA_NR2"/>
    <property type="match status" value="1"/>
</dbReference>
<evidence type="ECO:0000256" key="17">
    <source>
        <dbReference type="ARBA" id="ARBA00023286"/>
    </source>
</evidence>
<evidence type="ECO:0000256" key="19">
    <source>
        <dbReference type="ARBA" id="ARBA00034104"/>
    </source>
</evidence>
<evidence type="ECO:0000256" key="7">
    <source>
        <dbReference type="ARBA" id="ARBA00022837"/>
    </source>
</evidence>
<evidence type="ECO:0000256" key="1">
    <source>
        <dbReference type="ARBA" id="ARBA00022448"/>
    </source>
</evidence>
<keyword evidence="12 26" id="KW-0472">Membrane</keyword>
<evidence type="ECO:0000256" key="13">
    <source>
        <dbReference type="ARBA" id="ARBA00023157"/>
    </source>
</evidence>
<feature type="binding site" evidence="23">
    <location>
        <position position="515"/>
    </location>
    <ligand>
        <name>L-glutamate</name>
        <dbReference type="ChEBI" id="CHEBI:29985"/>
    </ligand>
</feature>
<evidence type="ECO:0000313" key="30">
    <source>
        <dbReference type="Ensembl" id="ENSTRUP00000071666.1"/>
    </source>
</evidence>
<keyword evidence="13 25" id="KW-1015">Disulfide bond</keyword>
<keyword evidence="16 26" id="KW-0628">Postsynaptic cell membrane</keyword>
<keyword evidence="6" id="KW-0862">Zinc</keyword>
<comment type="similarity">
    <text evidence="26">Belongs to the glutamate-gated ion channel (TC 1.A.10.1) family.</text>
</comment>
<feature type="binding site" evidence="23">
    <location>
        <position position="692"/>
    </location>
    <ligand>
        <name>L-glutamate</name>
        <dbReference type="ChEBI" id="CHEBI:29985"/>
    </ligand>
</feature>
<dbReference type="GO" id="GO:0046872">
    <property type="term" value="F:metal ion binding"/>
    <property type="evidence" value="ECO:0007669"/>
    <property type="project" value="UniProtKB-KW"/>
</dbReference>
<evidence type="ECO:0000256" key="21">
    <source>
        <dbReference type="ARBA" id="ARBA00036239"/>
    </source>
</evidence>
<dbReference type="Pfam" id="PF10565">
    <property type="entry name" value="NMDAR2_C"/>
    <property type="match status" value="1"/>
</dbReference>
<reference evidence="30" key="2">
    <citation type="submission" date="2025-08" db="UniProtKB">
        <authorList>
            <consortium name="Ensembl"/>
        </authorList>
    </citation>
    <scope>IDENTIFICATION</scope>
</reference>
<dbReference type="InterPro" id="IPR018884">
    <property type="entry name" value="NMDAR2_C"/>
</dbReference>
<dbReference type="SUPFAM" id="SSF53850">
    <property type="entry name" value="Periplasmic binding protein-like II"/>
    <property type="match status" value="1"/>
</dbReference>
<evidence type="ECO:0000256" key="20">
    <source>
        <dbReference type="ARBA" id="ARBA00034430"/>
    </source>
</evidence>
<dbReference type="SUPFAM" id="SSF53822">
    <property type="entry name" value="Periplasmic binding protein-like I"/>
    <property type="match status" value="1"/>
</dbReference>
<feature type="region of interest" description="Disordered" evidence="27">
    <location>
        <begin position="1048"/>
        <end position="1092"/>
    </location>
</feature>
<feature type="chain" id="PRO_5027136587" description="Glutamate receptor" evidence="26">
    <location>
        <begin position="32"/>
        <end position="1481"/>
    </location>
</feature>
<dbReference type="FunFam" id="3.40.190.10:FF:000038">
    <property type="entry name" value="Putative glutamate receptor ionotropic NMDA 2B"/>
    <property type="match status" value="1"/>
</dbReference>
<feature type="signal peptide" evidence="26">
    <location>
        <begin position="1"/>
        <end position="31"/>
    </location>
</feature>
<feature type="transmembrane region" description="Helical" evidence="26">
    <location>
        <begin position="822"/>
        <end position="845"/>
    </location>
</feature>
<feature type="compositionally biased region" description="Basic and acidic residues" evidence="27">
    <location>
        <begin position="1050"/>
        <end position="1059"/>
    </location>
</feature>
<feature type="transmembrane region" description="Helical" evidence="26">
    <location>
        <begin position="559"/>
        <end position="581"/>
    </location>
</feature>
<protein>
    <recommendedName>
        <fullName evidence="26">Glutamate receptor</fullName>
    </recommendedName>
</protein>
<dbReference type="Gene3D" id="3.40.50.2300">
    <property type="match status" value="2"/>
</dbReference>
<dbReference type="Pfam" id="PF10613">
    <property type="entry name" value="Lig_chan-Glu_bd"/>
    <property type="match status" value="1"/>
</dbReference>
<dbReference type="InterPro" id="IPR028082">
    <property type="entry name" value="Peripla_BP_I"/>
</dbReference>
<evidence type="ECO:0000256" key="5">
    <source>
        <dbReference type="ARBA" id="ARBA00022729"/>
    </source>
</evidence>
<keyword evidence="5 26" id="KW-0732">Signal</keyword>
<evidence type="ECO:0000256" key="23">
    <source>
        <dbReference type="PIRSR" id="PIRSR601508-1"/>
    </source>
</evidence>